<reference evidence="15" key="1">
    <citation type="submission" date="2020-08" db="EMBL/GenBank/DDBJ databases">
        <title>Multicomponent nature underlies the extraordinary mechanical properties of spider dragline silk.</title>
        <authorList>
            <person name="Kono N."/>
            <person name="Nakamura H."/>
            <person name="Mori M."/>
            <person name="Yoshida Y."/>
            <person name="Ohtoshi R."/>
            <person name="Malay A.D."/>
            <person name="Moran D.A.P."/>
            <person name="Tomita M."/>
            <person name="Numata K."/>
            <person name="Arakawa K."/>
        </authorList>
    </citation>
    <scope>NUCLEOTIDE SEQUENCE</scope>
</reference>
<dbReference type="Gene3D" id="1.10.287.770">
    <property type="entry name" value="YojJ-like"/>
    <property type="match status" value="1"/>
</dbReference>
<evidence type="ECO:0000256" key="12">
    <source>
        <dbReference type="RuleBase" id="RU000679"/>
    </source>
</evidence>
<evidence type="ECO:0000256" key="2">
    <source>
        <dbReference type="ARBA" id="ARBA00007193"/>
    </source>
</evidence>
<protein>
    <submittedName>
        <fullName evidence="15">Acid-sensing ion channel 4-B</fullName>
    </submittedName>
</protein>
<sequence>MKDVITRQMKRNGSHGRYSTGVGSFRIKYILKLYRTSLLRTENGQGMQREHSNKVFDERALKYSMSTVRNMESSEKEEEGKEEELENLAKDFAVNKISAAGVSYIVTSRSLLRRFLWFIGVMGCLTFMGFMTIKVILEYLKYPKVLIKEDIIRHKLPFPAVTVCSLNPISTHYVTETSLKKFFNLRKMMQNLPTERFNVSERHDCYTRPLCKWSWFQEACQCVNNPCLTEFCLAENSSHCSCSSFFCKSDTKKVEGCEIVYDYSIPIYNETCQCIGNSTQEWEKESTHQNIDDLLATIKDQEVKDIIRLIKQSDTYDLVDIEEALMPSMYELYQYGVTFDNLVAACSFEGTRCYRENFTVLYHPNYGKCYMFNYVGNEFPDVEKPIEIDRYGSTSGLQLLLRVSDLNELDLLRREIGARIVIHDSHMLPFVDEYGVNVRPKDMTAVELSLSETERLGEPWGNCEKEKKTMYNGDPYSLLGCEKFCGYKHMTERCNCTMRHFLRGSVLNKLNAPYPFCNITDDNMKECVDEVTEDIEGITECNCKPPCSETVYSYTVTSSELNENFYKTVKAIRTLKLDAEGQKKYMNYSDAKLMVGVKVYYNTFQVSKYNEVASYSWETLVANIGGNLGFFMGLTLVTFLEITEFIWDFFHIACGQAPADNKVRKLSTTKPQEGKNQLFSAKEEKTSNRRLSL</sequence>
<comment type="similarity">
    <text evidence="2 12">Belongs to the amiloride-sensitive sodium channel (TC 1.A.6) family.</text>
</comment>
<dbReference type="PANTHER" id="PTHR11690">
    <property type="entry name" value="AMILORIDE-SENSITIVE SODIUM CHANNEL-RELATED"/>
    <property type="match status" value="1"/>
</dbReference>
<dbReference type="GO" id="GO:0015280">
    <property type="term" value="F:ligand-gated sodium channel activity"/>
    <property type="evidence" value="ECO:0007669"/>
    <property type="project" value="TreeGrafter"/>
</dbReference>
<comment type="caution">
    <text evidence="15">The sequence shown here is derived from an EMBL/GenBank/DDBJ whole genome shotgun (WGS) entry which is preliminary data.</text>
</comment>
<evidence type="ECO:0000256" key="10">
    <source>
        <dbReference type="ARBA" id="ARBA00023201"/>
    </source>
</evidence>
<evidence type="ECO:0000256" key="8">
    <source>
        <dbReference type="ARBA" id="ARBA00023065"/>
    </source>
</evidence>
<name>A0A8X6QBR8_NEPPI</name>
<keyword evidence="4 12" id="KW-0894">Sodium channel</keyword>
<feature type="region of interest" description="Disordered" evidence="13">
    <location>
        <begin position="668"/>
        <end position="693"/>
    </location>
</feature>
<feature type="transmembrane region" description="Helical" evidence="14">
    <location>
        <begin position="115"/>
        <end position="137"/>
    </location>
</feature>
<keyword evidence="16" id="KW-1185">Reference proteome</keyword>
<evidence type="ECO:0000256" key="14">
    <source>
        <dbReference type="SAM" id="Phobius"/>
    </source>
</evidence>
<keyword evidence="7" id="KW-0915">Sodium</keyword>
<dbReference type="PRINTS" id="PR01078">
    <property type="entry name" value="AMINACHANNEL"/>
</dbReference>
<evidence type="ECO:0000256" key="5">
    <source>
        <dbReference type="ARBA" id="ARBA00022692"/>
    </source>
</evidence>
<evidence type="ECO:0000256" key="3">
    <source>
        <dbReference type="ARBA" id="ARBA00022448"/>
    </source>
</evidence>
<keyword evidence="5 12" id="KW-0812">Transmembrane</keyword>
<dbReference type="EMBL" id="BMAW01030489">
    <property type="protein sequence ID" value="GFU16694.1"/>
    <property type="molecule type" value="Genomic_DNA"/>
</dbReference>
<dbReference type="InterPro" id="IPR001873">
    <property type="entry name" value="ENaC"/>
</dbReference>
<keyword evidence="10 12" id="KW-0739">Sodium transport</keyword>
<feature type="compositionally biased region" description="Polar residues" evidence="13">
    <location>
        <begin position="668"/>
        <end position="679"/>
    </location>
</feature>
<accession>A0A8X6QBR8</accession>
<evidence type="ECO:0000256" key="1">
    <source>
        <dbReference type="ARBA" id="ARBA00004141"/>
    </source>
</evidence>
<dbReference type="Proteomes" id="UP000887013">
    <property type="component" value="Unassembled WGS sequence"/>
</dbReference>
<keyword evidence="9 14" id="KW-0472">Membrane</keyword>
<dbReference type="Pfam" id="PF00858">
    <property type="entry name" value="ASC"/>
    <property type="match status" value="1"/>
</dbReference>
<evidence type="ECO:0000256" key="9">
    <source>
        <dbReference type="ARBA" id="ARBA00023136"/>
    </source>
</evidence>
<dbReference type="GO" id="GO:0005886">
    <property type="term" value="C:plasma membrane"/>
    <property type="evidence" value="ECO:0007669"/>
    <property type="project" value="TreeGrafter"/>
</dbReference>
<evidence type="ECO:0000256" key="6">
    <source>
        <dbReference type="ARBA" id="ARBA00022989"/>
    </source>
</evidence>
<keyword evidence="3 12" id="KW-0813">Transport</keyword>
<dbReference type="PANTHER" id="PTHR11690:SF248">
    <property type="entry name" value="PICKPOCKET 17, ISOFORM A"/>
    <property type="match status" value="1"/>
</dbReference>
<organism evidence="15 16">
    <name type="scientific">Nephila pilipes</name>
    <name type="common">Giant wood spider</name>
    <name type="synonym">Nephila maculata</name>
    <dbReference type="NCBI Taxonomy" id="299642"/>
    <lineage>
        <taxon>Eukaryota</taxon>
        <taxon>Metazoa</taxon>
        <taxon>Ecdysozoa</taxon>
        <taxon>Arthropoda</taxon>
        <taxon>Chelicerata</taxon>
        <taxon>Arachnida</taxon>
        <taxon>Araneae</taxon>
        <taxon>Araneomorphae</taxon>
        <taxon>Entelegynae</taxon>
        <taxon>Araneoidea</taxon>
        <taxon>Nephilidae</taxon>
        <taxon>Nephila</taxon>
    </lineage>
</organism>
<dbReference type="OrthoDB" id="10064773at2759"/>
<comment type="subcellular location">
    <subcellularLocation>
        <location evidence="1">Membrane</location>
        <topology evidence="1">Multi-pass membrane protein</topology>
    </subcellularLocation>
</comment>
<dbReference type="Gene3D" id="2.60.470.10">
    <property type="entry name" value="Acid-sensing ion channels like domains"/>
    <property type="match status" value="1"/>
</dbReference>
<keyword evidence="8 12" id="KW-0406">Ion transport</keyword>
<proteinExistence type="inferred from homology"/>
<gene>
    <name evidence="15" type="primary">asic4b</name>
    <name evidence="15" type="ORF">NPIL_206551</name>
</gene>
<evidence type="ECO:0000256" key="13">
    <source>
        <dbReference type="SAM" id="MobiDB-lite"/>
    </source>
</evidence>
<evidence type="ECO:0000313" key="16">
    <source>
        <dbReference type="Proteomes" id="UP000887013"/>
    </source>
</evidence>
<evidence type="ECO:0000256" key="7">
    <source>
        <dbReference type="ARBA" id="ARBA00023053"/>
    </source>
</evidence>
<evidence type="ECO:0000256" key="4">
    <source>
        <dbReference type="ARBA" id="ARBA00022461"/>
    </source>
</evidence>
<evidence type="ECO:0000256" key="11">
    <source>
        <dbReference type="ARBA" id="ARBA00023303"/>
    </source>
</evidence>
<evidence type="ECO:0000313" key="15">
    <source>
        <dbReference type="EMBL" id="GFU16694.1"/>
    </source>
</evidence>
<keyword evidence="6 14" id="KW-1133">Transmembrane helix</keyword>
<dbReference type="AlphaFoldDB" id="A0A8X6QBR8"/>
<keyword evidence="11 12" id="KW-0407">Ion channel</keyword>